<dbReference type="PANTHER" id="PTHR24121:SF20">
    <property type="entry name" value="TONSOKU-LIKE PROTEIN"/>
    <property type="match status" value="1"/>
</dbReference>
<evidence type="ECO:0000313" key="2">
    <source>
        <dbReference type="EMBL" id="KAK4259063.1"/>
    </source>
</evidence>
<protein>
    <submittedName>
        <fullName evidence="2">Uncharacterized protein</fullName>
    </submittedName>
</protein>
<proteinExistence type="predicted"/>
<keyword evidence="3" id="KW-1185">Reference proteome</keyword>
<dbReference type="EMBL" id="JAWXYG010000011">
    <property type="protein sequence ID" value="KAK4259063.1"/>
    <property type="molecule type" value="Genomic_DNA"/>
</dbReference>
<evidence type="ECO:0000313" key="3">
    <source>
        <dbReference type="Proteomes" id="UP001293593"/>
    </source>
</evidence>
<dbReference type="InterPro" id="IPR036770">
    <property type="entry name" value="Ankyrin_rpt-contain_sf"/>
</dbReference>
<dbReference type="InterPro" id="IPR002110">
    <property type="entry name" value="Ankyrin_rpt"/>
</dbReference>
<dbReference type="Proteomes" id="UP001293593">
    <property type="component" value="Unassembled WGS sequence"/>
</dbReference>
<dbReference type="GO" id="GO:0005886">
    <property type="term" value="C:plasma membrane"/>
    <property type="evidence" value="ECO:0007669"/>
    <property type="project" value="UniProtKB-SubCell"/>
</dbReference>
<organism evidence="2 3">
    <name type="scientific">Acacia crassicarpa</name>
    <name type="common">northern wattle</name>
    <dbReference type="NCBI Taxonomy" id="499986"/>
    <lineage>
        <taxon>Eukaryota</taxon>
        <taxon>Viridiplantae</taxon>
        <taxon>Streptophyta</taxon>
        <taxon>Embryophyta</taxon>
        <taxon>Tracheophyta</taxon>
        <taxon>Spermatophyta</taxon>
        <taxon>Magnoliopsida</taxon>
        <taxon>eudicotyledons</taxon>
        <taxon>Gunneridae</taxon>
        <taxon>Pentapetalae</taxon>
        <taxon>rosids</taxon>
        <taxon>fabids</taxon>
        <taxon>Fabales</taxon>
        <taxon>Fabaceae</taxon>
        <taxon>Caesalpinioideae</taxon>
        <taxon>mimosoid clade</taxon>
        <taxon>Acacieae</taxon>
        <taxon>Acacia</taxon>
    </lineage>
</organism>
<sequence length="258" mass="29871">MRRAQVAYRIHDWKAFKQIFEQDKTELLNHFDLYEDTAISIAIRSGDPKLLKDLLDILSGEERWMAFTKTNWRGNTLLHNIALRRRGVPVQMAELILEFEKEEAAVLPEEERKKRDPKLLERKNKSGETPLFRAAAYGNLKMLKHVVNEHIKAEEAEGDLFKIHQYSETQTILHACINGQHFDVALWIISKMNWRRLILERDNKNLTCLELLASLPYAFRSHYPVGSLTSVIYNCMIPLCPSASPPDAMSLSLEPFPN</sequence>
<evidence type="ECO:0000256" key="1">
    <source>
        <dbReference type="ARBA" id="ARBA00004413"/>
    </source>
</evidence>
<dbReference type="PANTHER" id="PTHR24121">
    <property type="entry name" value="NO MECHANORECEPTOR POTENTIAL C, ISOFORM D-RELATED"/>
    <property type="match status" value="1"/>
</dbReference>
<dbReference type="Gene3D" id="1.25.40.20">
    <property type="entry name" value="Ankyrin repeat-containing domain"/>
    <property type="match status" value="1"/>
</dbReference>
<comment type="caution">
    <text evidence="2">The sequence shown here is derived from an EMBL/GenBank/DDBJ whole genome shotgun (WGS) entry which is preliminary data.</text>
</comment>
<reference evidence="2" key="1">
    <citation type="submission" date="2023-10" db="EMBL/GenBank/DDBJ databases">
        <title>Chromosome-level genome of the transformable northern wattle, Acacia crassicarpa.</title>
        <authorList>
            <person name="Massaro I."/>
            <person name="Sinha N.R."/>
            <person name="Poethig S."/>
            <person name="Leichty A.R."/>
        </authorList>
    </citation>
    <scope>NUCLEOTIDE SEQUENCE</scope>
    <source>
        <strain evidence="2">Acra3RX</strain>
        <tissue evidence="2">Leaf</tissue>
    </source>
</reference>
<accession>A0AAE1IZ48</accession>
<dbReference type="SMART" id="SM00248">
    <property type="entry name" value="ANK"/>
    <property type="match status" value="3"/>
</dbReference>
<dbReference type="AlphaFoldDB" id="A0AAE1IZ48"/>
<name>A0AAE1IZ48_9FABA</name>
<comment type="subcellular location">
    <subcellularLocation>
        <location evidence="1">Cell membrane</location>
        <topology evidence="1">Peripheral membrane protein</topology>
        <orientation evidence="1">Cytoplasmic side</orientation>
    </subcellularLocation>
</comment>
<dbReference type="SUPFAM" id="SSF48403">
    <property type="entry name" value="Ankyrin repeat"/>
    <property type="match status" value="1"/>
</dbReference>
<gene>
    <name evidence="2" type="ORF">QN277_005437</name>
</gene>